<dbReference type="PROSITE" id="PS50250">
    <property type="entry name" value="PCI"/>
    <property type="match status" value="1"/>
</dbReference>
<dbReference type="SUPFAM" id="SSF46785">
    <property type="entry name" value="Winged helix' DNA-binding domain"/>
    <property type="match status" value="1"/>
</dbReference>
<dbReference type="Gene3D" id="1.10.10.10">
    <property type="entry name" value="Winged helix-like DNA-binding domain superfamily/Winged helix DNA-binding domain"/>
    <property type="match status" value="1"/>
</dbReference>
<dbReference type="KEGG" id="tad:TRIADDRAFT_20213"/>
<dbReference type="Pfam" id="PF18420">
    <property type="entry name" value="CSN4_RPN5_eIF3a"/>
    <property type="match status" value="1"/>
</dbReference>
<evidence type="ECO:0000256" key="7">
    <source>
        <dbReference type="ARBA" id="ARBA00023242"/>
    </source>
</evidence>
<evidence type="ECO:0000256" key="5">
    <source>
        <dbReference type="ARBA" id="ARBA00022490"/>
    </source>
</evidence>
<dbReference type="Pfam" id="PF01399">
    <property type="entry name" value="PCI"/>
    <property type="match status" value="1"/>
</dbReference>
<dbReference type="Proteomes" id="UP000009022">
    <property type="component" value="Unassembled WGS sequence"/>
</dbReference>
<dbReference type="InterPro" id="IPR036388">
    <property type="entry name" value="WH-like_DNA-bd_sf"/>
</dbReference>
<gene>
    <name evidence="9" type="ORF">TRIADDRAFT_20213</name>
</gene>
<comment type="similarity">
    <text evidence="3">Belongs to the CSN4 family.</text>
</comment>
<evidence type="ECO:0000256" key="6">
    <source>
        <dbReference type="ARBA" id="ARBA00022790"/>
    </source>
</evidence>
<dbReference type="eggNOG" id="KOG1497">
    <property type="taxonomic scope" value="Eukaryota"/>
</dbReference>
<dbReference type="HOGENOM" id="CLU_028132_1_0_1"/>
<sequence length="403" mass="45870">MANIRASLNALARSNAASRDILDQYKKILNTIFQGNPEELIDGTKAFVESLVDEHIDLVTSRQMLAELAEKLSSLPDESTKEICHFIISKVQPRALSFEDQLITVRRILSGMYEKEQNWNDAANVLAGIQLESGQKQYSTDFKLEIYLKIAQLYLENEDAVQAEAYINRASVLQLQSKETRLRILYKACYARVLDYRRKFIEAAHRYIELSYFNDVHESERMTSLKLAMNCTILASAGSQQRSRLLATLFKDERCQHLPTFGILEKMYLDRIIRKSQLLEFDAMLMSHQKATTSDGSSILDRAVIEHNLLSASKLYKNITFLELGRLLEISPEKAEKVASRMIGERRMEGSIDQIEGLVAFQTQDALPTFDQKIKGICSHANSILEKIRTAEPDWVSSVSSTE</sequence>
<dbReference type="OMA" id="KNIMHTV"/>
<dbReference type="PANTHER" id="PTHR10855">
    <property type="entry name" value="26S PROTEASOME NON-ATPASE REGULATORY SUBUNIT 12/COP9 SIGNALOSOME COMPLEX SUBUNIT 4"/>
    <property type="match status" value="1"/>
</dbReference>
<dbReference type="EMBL" id="DS985241">
    <property type="protein sequence ID" value="EDV29057.1"/>
    <property type="molecule type" value="Genomic_DNA"/>
</dbReference>
<comment type="subcellular location">
    <subcellularLocation>
        <location evidence="2">Cytoplasm</location>
    </subcellularLocation>
    <subcellularLocation>
        <location evidence="1">Nucleus</location>
    </subcellularLocation>
</comment>
<dbReference type="RefSeq" id="XP_002108259.1">
    <property type="nucleotide sequence ID" value="XM_002108223.1"/>
</dbReference>
<dbReference type="InterPro" id="IPR036390">
    <property type="entry name" value="WH_DNA-bd_sf"/>
</dbReference>
<dbReference type="GeneID" id="6750216"/>
<evidence type="ECO:0000256" key="2">
    <source>
        <dbReference type="ARBA" id="ARBA00004496"/>
    </source>
</evidence>
<dbReference type="AlphaFoldDB" id="B3RJ44"/>
<dbReference type="PhylomeDB" id="B3RJ44"/>
<dbReference type="GO" id="GO:0005737">
    <property type="term" value="C:cytoplasm"/>
    <property type="evidence" value="ECO:0007669"/>
    <property type="project" value="UniProtKB-SubCell"/>
</dbReference>
<evidence type="ECO:0000313" key="9">
    <source>
        <dbReference type="EMBL" id="EDV29057.1"/>
    </source>
</evidence>
<proteinExistence type="inferred from homology"/>
<dbReference type="InterPro" id="IPR054559">
    <property type="entry name" value="PSMD12-CSN4-like_N"/>
</dbReference>
<dbReference type="STRING" id="10228.B3RJ44"/>
<reference evidence="9 10" key="1">
    <citation type="journal article" date="2008" name="Nature">
        <title>The Trichoplax genome and the nature of placozoans.</title>
        <authorList>
            <person name="Srivastava M."/>
            <person name="Begovic E."/>
            <person name="Chapman J."/>
            <person name="Putnam N.H."/>
            <person name="Hellsten U."/>
            <person name="Kawashima T."/>
            <person name="Kuo A."/>
            <person name="Mitros T."/>
            <person name="Salamov A."/>
            <person name="Carpenter M.L."/>
            <person name="Signorovitch A.Y."/>
            <person name="Moreno M.A."/>
            <person name="Kamm K."/>
            <person name="Grimwood J."/>
            <person name="Schmutz J."/>
            <person name="Shapiro H."/>
            <person name="Grigoriev I.V."/>
            <person name="Buss L.W."/>
            <person name="Schierwater B."/>
            <person name="Dellaporta S.L."/>
            <person name="Rokhsar D.S."/>
        </authorList>
    </citation>
    <scope>NUCLEOTIDE SEQUENCE [LARGE SCALE GENOMIC DNA]</scope>
    <source>
        <strain evidence="9 10">Grell-BS-1999</strain>
    </source>
</reference>
<dbReference type="OrthoDB" id="295656at2759"/>
<accession>B3RJ44</accession>
<dbReference type="InterPro" id="IPR040134">
    <property type="entry name" value="PSMD12/CSN4"/>
</dbReference>
<dbReference type="InterPro" id="IPR041406">
    <property type="entry name" value="CSN4_HTH"/>
</dbReference>
<evidence type="ECO:0000313" key="10">
    <source>
        <dbReference type="Proteomes" id="UP000009022"/>
    </source>
</evidence>
<protein>
    <recommendedName>
        <fullName evidence="4">COP9 signalosome complex subunit 4</fullName>
    </recommendedName>
</protein>
<name>B3RJ44_TRIAD</name>
<dbReference type="InParanoid" id="B3RJ44"/>
<feature type="domain" description="PCI" evidence="8">
    <location>
        <begin position="199"/>
        <end position="366"/>
    </location>
</feature>
<dbReference type="PANTHER" id="PTHR10855:SF2">
    <property type="entry name" value="COP9 SIGNALOSOME COMPLEX SUBUNIT 4"/>
    <property type="match status" value="1"/>
</dbReference>
<keyword evidence="7" id="KW-0539">Nucleus</keyword>
<dbReference type="GO" id="GO:0008180">
    <property type="term" value="C:COP9 signalosome"/>
    <property type="evidence" value="ECO:0000318"/>
    <property type="project" value="GO_Central"/>
</dbReference>
<dbReference type="InterPro" id="IPR000717">
    <property type="entry name" value="PCI_dom"/>
</dbReference>
<evidence type="ECO:0000256" key="1">
    <source>
        <dbReference type="ARBA" id="ARBA00004123"/>
    </source>
</evidence>
<evidence type="ECO:0000259" key="8">
    <source>
        <dbReference type="PROSITE" id="PS50250"/>
    </source>
</evidence>
<dbReference type="SMART" id="SM00088">
    <property type="entry name" value="PINT"/>
    <property type="match status" value="1"/>
</dbReference>
<dbReference type="Pfam" id="PF22241">
    <property type="entry name" value="PSMD12-CSN4_N"/>
    <property type="match status" value="1"/>
</dbReference>
<evidence type="ECO:0000256" key="4">
    <source>
        <dbReference type="ARBA" id="ARBA00014881"/>
    </source>
</evidence>
<dbReference type="FunCoup" id="B3RJ44">
    <property type="interactions" value="2378"/>
</dbReference>
<keyword evidence="5" id="KW-0963">Cytoplasm</keyword>
<keyword evidence="6" id="KW-0736">Signalosome</keyword>
<evidence type="ECO:0000256" key="3">
    <source>
        <dbReference type="ARBA" id="ARBA00010417"/>
    </source>
</evidence>
<keyword evidence="10" id="KW-1185">Reference proteome</keyword>
<dbReference type="CTD" id="6750216"/>
<organism evidence="9 10">
    <name type="scientific">Trichoplax adhaerens</name>
    <name type="common">Trichoplax reptans</name>
    <dbReference type="NCBI Taxonomy" id="10228"/>
    <lineage>
        <taxon>Eukaryota</taxon>
        <taxon>Metazoa</taxon>
        <taxon>Placozoa</taxon>
        <taxon>Uniplacotomia</taxon>
        <taxon>Trichoplacea</taxon>
        <taxon>Trichoplacidae</taxon>
        <taxon>Trichoplax</taxon>
    </lineage>
</organism>